<accession>A0A927CED6</accession>
<comment type="caution">
    <text evidence="2">The sequence shown here is derived from an EMBL/GenBank/DDBJ whole genome shotgun (WGS) entry which is preliminary data.</text>
</comment>
<dbReference type="InterPro" id="IPR050312">
    <property type="entry name" value="IolE/XylAMocC-like"/>
</dbReference>
<dbReference type="RefSeq" id="WP_190932144.1">
    <property type="nucleotide sequence ID" value="NZ_JACXJA010000061.1"/>
</dbReference>
<dbReference type="Proteomes" id="UP000639396">
    <property type="component" value="Unassembled WGS sequence"/>
</dbReference>
<dbReference type="GO" id="GO:0016853">
    <property type="term" value="F:isomerase activity"/>
    <property type="evidence" value="ECO:0007669"/>
    <property type="project" value="UniProtKB-KW"/>
</dbReference>
<evidence type="ECO:0000313" key="2">
    <source>
        <dbReference type="EMBL" id="MBD2866533.1"/>
    </source>
</evidence>
<evidence type="ECO:0000259" key="1">
    <source>
        <dbReference type="Pfam" id="PF01261"/>
    </source>
</evidence>
<feature type="domain" description="Xylose isomerase-like TIM barrel" evidence="1">
    <location>
        <begin position="20"/>
        <end position="258"/>
    </location>
</feature>
<evidence type="ECO:0000313" key="3">
    <source>
        <dbReference type="Proteomes" id="UP000639396"/>
    </source>
</evidence>
<keyword evidence="2" id="KW-0413">Isomerase</keyword>
<reference evidence="2" key="1">
    <citation type="submission" date="2020-09" db="EMBL/GenBank/DDBJ databases">
        <title>A novel bacterium of genus Paenibacillus, isolated from South China Sea.</title>
        <authorList>
            <person name="Huang H."/>
            <person name="Mo K."/>
            <person name="Hu Y."/>
        </authorList>
    </citation>
    <scope>NUCLEOTIDE SEQUENCE</scope>
    <source>
        <strain evidence="2">IB182363</strain>
    </source>
</reference>
<dbReference type="EMBL" id="JACXJA010000061">
    <property type="protein sequence ID" value="MBD2866533.1"/>
    <property type="molecule type" value="Genomic_DNA"/>
</dbReference>
<gene>
    <name evidence="2" type="ORF">IDH45_31635</name>
</gene>
<dbReference type="PANTHER" id="PTHR12110:SF41">
    <property type="entry name" value="INOSOSE DEHYDRATASE"/>
    <property type="match status" value="1"/>
</dbReference>
<organism evidence="2 3">
    <name type="scientific">Paenibacillus oceani</name>
    <dbReference type="NCBI Taxonomy" id="2772510"/>
    <lineage>
        <taxon>Bacteria</taxon>
        <taxon>Bacillati</taxon>
        <taxon>Bacillota</taxon>
        <taxon>Bacilli</taxon>
        <taxon>Bacillales</taxon>
        <taxon>Paenibacillaceae</taxon>
        <taxon>Paenibacillus</taxon>
    </lineage>
</organism>
<dbReference type="InterPro" id="IPR013022">
    <property type="entry name" value="Xyl_isomerase-like_TIM-brl"/>
</dbReference>
<sequence length="270" mass="30565">MKWSLCSTGNRDKPVEYVLNRVRELGLDGVELWTGHIDEYAERCGAVDGLVDEIRSSGWQVPAISPYTHFTKSDEERAESLAAVEKAAQYAVRFGSPLVRIFLGHLPSAEASEELWNRAIQTLKQALDLADRYGVNLGLEMHNNTFADSIESMRRIIVDADHPRLRLLFDGFNLYLERTDQAEALEAFYDYTDHVHIKNYFWKLDAPESRKPSTVLVGDVDNVKLCEMLRSKGYEGFLSFEYFGAEGELCVKESVAELRSGGWMNGTVRG</sequence>
<dbReference type="SUPFAM" id="SSF51658">
    <property type="entry name" value="Xylose isomerase-like"/>
    <property type="match status" value="1"/>
</dbReference>
<dbReference type="PANTHER" id="PTHR12110">
    <property type="entry name" value="HYDROXYPYRUVATE ISOMERASE"/>
    <property type="match status" value="1"/>
</dbReference>
<dbReference type="InterPro" id="IPR036237">
    <property type="entry name" value="Xyl_isomerase-like_sf"/>
</dbReference>
<dbReference type="Pfam" id="PF01261">
    <property type="entry name" value="AP_endonuc_2"/>
    <property type="match status" value="1"/>
</dbReference>
<keyword evidence="3" id="KW-1185">Reference proteome</keyword>
<name>A0A927CED6_9BACL</name>
<proteinExistence type="predicted"/>
<dbReference type="AlphaFoldDB" id="A0A927CED6"/>
<protein>
    <submittedName>
        <fullName evidence="2">Sugar phosphate isomerase/epimerase</fullName>
    </submittedName>
</protein>
<dbReference type="Gene3D" id="3.20.20.150">
    <property type="entry name" value="Divalent-metal-dependent TIM barrel enzymes"/>
    <property type="match status" value="1"/>
</dbReference>